<evidence type="ECO:0000313" key="8">
    <source>
        <dbReference type="Proteomes" id="UP000036168"/>
    </source>
</evidence>
<dbReference type="PANTHER" id="PTHR42798">
    <property type="entry name" value="LIPOPROTEIN-RELEASING SYSTEM ATP-BINDING PROTEIN LOLD"/>
    <property type="match status" value="1"/>
</dbReference>
<dbReference type="CDD" id="cd03255">
    <property type="entry name" value="ABC_MJ0796_LolCDE_FtsE"/>
    <property type="match status" value="1"/>
</dbReference>
<reference evidence="6 8" key="1">
    <citation type="journal article" date="2015" name="Int. J. Syst. Evol. Microbiol.">
        <title>Bacillus glycinifermentans sp. nov., isolated from fermented soybean paste.</title>
        <authorList>
            <person name="Kim S.J."/>
            <person name="Dunlap C.A."/>
            <person name="Kwon S.W."/>
            <person name="Rooney A.P."/>
        </authorList>
    </citation>
    <scope>NUCLEOTIDE SEQUENCE [LARGE SCALE GENOMIC DNA]</scope>
    <source>
        <strain evidence="6 8">GO-13</strain>
    </source>
</reference>
<protein>
    <submittedName>
        <fullName evidence="6 7">ABC transporter</fullName>
    </submittedName>
</protein>
<organism evidence="6 8">
    <name type="scientific">Bacillus glycinifermentans</name>
    <dbReference type="NCBI Taxonomy" id="1664069"/>
    <lineage>
        <taxon>Bacteria</taxon>
        <taxon>Bacillati</taxon>
        <taxon>Bacillota</taxon>
        <taxon>Bacilli</taxon>
        <taxon>Bacillales</taxon>
        <taxon>Bacillaceae</taxon>
        <taxon>Bacillus</taxon>
    </lineage>
</organism>
<comment type="similarity">
    <text evidence="1">Belongs to the ABC transporter superfamily.</text>
</comment>
<dbReference type="Proteomes" id="UP000036168">
    <property type="component" value="Unassembled WGS sequence"/>
</dbReference>
<dbReference type="RefSeq" id="WP_048355408.1">
    <property type="nucleotide sequence ID" value="NZ_CP023481.1"/>
</dbReference>
<evidence type="ECO:0000313" key="6">
    <source>
        <dbReference type="EMBL" id="KRT95789.1"/>
    </source>
</evidence>
<dbReference type="PROSITE" id="PS50893">
    <property type="entry name" value="ABC_TRANSPORTER_2"/>
    <property type="match status" value="1"/>
</dbReference>
<feature type="domain" description="ABC transporter" evidence="5">
    <location>
        <begin position="5"/>
        <end position="226"/>
    </location>
</feature>
<dbReference type="Pfam" id="PF00005">
    <property type="entry name" value="ABC_tran"/>
    <property type="match status" value="1"/>
</dbReference>
<proteinExistence type="inferred from homology"/>
<dbReference type="SMART" id="SM00382">
    <property type="entry name" value="AAA"/>
    <property type="match status" value="1"/>
</dbReference>
<keyword evidence="4 7" id="KW-0067">ATP-binding</keyword>
<dbReference type="GO" id="GO:0016887">
    <property type="term" value="F:ATP hydrolysis activity"/>
    <property type="evidence" value="ECO:0007669"/>
    <property type="project" value="InterPro"/>
</dbReference>
<dbReference type="SUPFAM" id="SSF52540">
    <property type="entry name" value="P-loop containing nucleoside triphosphate hydrolases"/>
    <property type="match status" value="1"/>
</dbReference>
<evidence type="ECO:0000256" key="4">
    <source>
        <dbReference type="ARBA" id="ARBA00022840"/>
    </source>
</evidence>
<name>A0A0T6BVU6_9BACI</name>
<accession>A0A0T6BVU6</accession>
<comment type="caution">
    <text evidence="6">The sequence shown here is derived from an EMBL/GenBank/DDBJ whole genome shotgun (WGS) entry which is preliminary data.</text>
</comment>
<evidence type="ECO:0000259" key="5">
    <source>
        <dbReference type="PROSITE" id="PS50893"/>
    </source>
</evidence>
<dbReference type="EMBL" id="LECW02000001">
    <property type="protein sequence ID" value="KRT95789.1"/>
    <property type="molecule type" value="Genomic_DNA"/>
</dbReference>
<evidence type="ECO:0000256" key="2">
    <source>
        <dbReference type="ARBA" id="ARBA00022448"/>
    </source>
</evidence>
<dbReference type="InterPro" id="IPR017871">
    <property type="entry name" value="ABC_transporter-like_CS"/>
</dbReference>
<dbReference type="InterPro" id="IPR003439">
    <property type="entry name" value="ABC_transporter-like_ATP-bd"/>
</dbReference>
<gene>
    <name evidence="6" type="ORF">AB447_201430</name>
    <name evidence="7" type="ORF">P8828_05520</name>
</gene>
<dbReference type="Gene3D" id="3.40.50.300">
    <property type="entry name" value="P-loop containing nucleotide triphosphate hydrolases"/>
    <property type="match status" value="1"/>
</dbReference>
<dbReference type="GO" id="GO:0005524">
    <property type="term" value="F:ATP binding"/>
    <property type="evidence" value="ECO:0007669"/>
    <property type="project" value="UniProtKB-KW"/>
</dbReference>
<dbReference type="PROSITE" id="PS00211">
    <property type="entry name" value="ABC_TRANSPORTER_1"/>
    <property type="match status" value="1"/>
</dbReference>
<keyword evidence="3" id="KW-0547">Nucleotide-binding</keyword>
<dbReference type="STRING" id="1664069.BGLY_0472"/>
<evidence type="ECO:0000313" key="9">
    <source>
        <dbReference type="Proteomes" id="UP001341297"/>
    </source>
</evidence>
<keyword evidence="2" id="KW-0813">Transport</keyword>
<reference evidence="6" key="2">
    <citation type="submission" date="2015-10" db="EMBL/GenBank/DDBJ databases">
        <authorList>
            <person name="Gilbert D.G."/>
        </authorList>
    </citation>
    <scope>NUCLEOTIDE SEQUENCE</scope>
    <source>
        <strain evidence="6">GO-13</strain>
    </source>
</reference>
<dbReference type="PANTHER" id="PTHR42798:SF6">
    <property type="entry name" value="CELL DIVISION ATP-BINDING PROTEIN FTSE"/>
    <property type="match status" value="1"/>
</dbReference>
<dbReference type="InterPro" id="IPR017911">
    <property type="entry name" value="MacB-like_ATP-bd"/>
</dbReference>
<keyword evidence="9" id="KW-1185">Reference proteome</keyword>
<dbReference type="InterPro" id="IPR003593">
    <property type="entry name" value="AAA+_ATPase"/>
</dbReference>
<dbReference type="OrthoDB" id="9791546at2"/>
<sequence>MNNILEFKDVCYWYKNQDQTLFENVNIGFKQGRFYTIVGTSGSGKTTFLSLAGGLDVPKEGEILYKGRSISKMGLTHFRNQHVSIVFQSYNLLPYMTALQNITSAMEISGSQIKNKDQYALDMLEKVGISEEKARQKVLTLSGGQQQRVSIVRAFCCDSDLIVADEPTGNLDEDTSKDIVKLFQNLAHQENKCVIMVTHDEQIAKVSDVNIRLSRGGFTVKERKTAG</sequence>
<reference evidence="7 9" key="3">
    <citation type="submission" date="2023-03" db="EMBL/GenBank/DDBJ databases">
        <title>Agriculturally important microbes genome sequencing.</title>
        <authorList>
            <person name="Dunlap C."/>
        </authorList>
    </citation>
    <scope>NUCLEOTIDE SEQUENCE [LARGE SCALE GENOMIC DNA]</scope>
    <source>
        <strain evidence="7 9">CBP-3203</strain>
    </source>
</reference>
<dbReference type="Proteomes" id="UP001341297">
    <property type="component" value="Unassembled WGS sequence"/>
</dbReference>
<evidence type="ECO:0000313" key="7">
    <source>
        <dbReference type="EMBL" id="MEC0484307.1"/>
    </source>
</evidence>
<dbReference type="InterPro" id="IPR027417">
    <property type="entry name" value="P-loop_NTPase"/>
</dbReference>
<dbReference type="GO" id="GO:0005886">
    <property type="term" value="C:plasma membrane"/>
    <property type="evidence" value="ECO:0007669"/>
    <property type="project" value="UniProtKB-ARBA"/>
</dbReference>
<evidence type="ECO:0000256" key="3">
    <source>
        <dbReference type="ARBA" id="ARBA00022741"/>
    </source>
</evidence>
<dbReference type="FunFam" id="3.40.50.300:FF:000056">
    <property type="entry name" value="Cell division ATP-binding protein FtsE"/>
    <property type="match status" value="1"/>
</dbReference>
<dbReference type="AlphaFoldDB" id="A0A0T6BVU6"/>
<dbReference type="EMBL" id="JARRTL010000007">
    <property type="protein sequence ID" value="MEC0484307.1"/>
    <property type="molecule type" value="Genomic_DNA"/>
</dbReference>
<evidence type="ECO:0000256" key="1">
    <source>
        <dbReference type="ARBA" id="ARBA00005417"/>
    </source>
</evidence>